<dbReference type="InterPro" id="IPR047055">
    <property type="entry name" value="MotA-like"/>
</dbReference>
<evidence type="ECO:0000313" key="12">
    <source>
        <dbReference type="Proteomes" id="UP000427906"/>
    </source>
</evidence>
<keyword evidence="8 9" id="KW-0472">Membrane</keyword>
<dbReference type="EMBL" id="AP021874">
    <property type="protein sequence ID" value="BBO69525.1"/>
    <property type="molecule type" value="Genomic_DNA"/>
</dbReference>
<evidence type="ECO:0000256" key="6">
    <source>
        <dbReference type="ARBA" id="ARBA00022779"/>
    </source>
</evidence>
<evidence type="ECO:0000256" key="3">
    <source>
        <dbReference type="ARBA" id="ARBA00022448"/>
    </source>
</evidence>
<dbReference type="InterPro" id="IPR000540">
    <property type="entry name" value="Flag_MotA_CS"/>
</dbReference>
<dbReference type="AlphaFoldDB" id="A0A5K7YMB1"/>
<dbReference type="PROSITE" id="PS01307">
    <property type="entry name" value="MOTA"/>
    <property type="match status" value="1"/>
</dbReference>
<keyword evidence="5 9" id="KW-0812">Transmembrane</keyword>
<keyword evidence="7 9" id="KW-1133">Transmembrane helix</keyword>
<protein>
    <submittedName>
        <fullName evidence="11">Chemotaxis protein MotA</fullName>
    </submittedName>
</protein>
<reference evidence="11 12" key="1">
    <citation type="submission" date="2019-11" db="EMBL/GenBank/DDBJ databases">
        <title>Comparative genomics of hydrocarbon-degrading Desulfosarcina strains.</title>
        <authorList>
            <person name="Watanabe M."/>
            <person name="Kojima H."/>
            <person name="Fukui M."/>
        </authorList>
    </citation>
    <scope>NUCLEOTIDE SEQUENCE [LARGE SCALE GENOMIC DNA]</scope>
    <source>
        <strain evidence="11 12">PL12</strain>
    </source>
</reference>
<dbReference type="GO" id="GO:0005886">
    <property type="term" value="C:plasma membrane"/>
    <property type="evidence" value="ECO:0007669"/>
    <property type="project" value="UniProtKB-SubCell"/>
</dbReference>
<comment type="similarity">
    <text evidence="2">Belongs to the MotA family.</text>
</comment>
<evidence type="ECO:0000313" key="11">
    <source>
        <dbReference type="EMBL" id="BBO69525.1"/>
    </source>
</evidence>
<evidence type="ECO:0000256" key="1">
    <source>
        <dbReference type="ARBA" id="ARBA00004651"/>
    </source>
</evidence>
<organism evidence="11 12">
    <name type="scientific">Desulfosarcina alkanivorans</name>
    <dbReference type="NCBI Taxonomy" id="571177"/>
    <lineage>
        <taxon>Bacteria</taxon>
        <taxon>Pseudomonadati</taxon>
        <taxon>Thermodesulfobacteriota</taxon>
        <taxon>Desulfobacteria</taxon>
        <taxon>Desulfobacterales</taxon>
        <taxon>Desulfosarcinaceae</taxon>
        <taxon>Desulfosarcina</taxon>
    </lineage>
</organism>
<evidence type="ECO:0000259" key="10">
    <source>
        <dbReference type="Pfam" id="PF01618"/>
    </source>
</evidence>
<dbReference type="KEGG" id="dalk:DSCA_34550"/>
<dbReference type="Proteomes" id="UP000427906">
    <property type="component" value="Chromosome"/>
</dbReference>
<dbReference type="PANTHER" id="PTHR30433">
    <property type="entry name" value="CHEMOTAXIS PROTEIN MOTA"/>
    <property type="match status" value="1"/>
</dbReference>
<name>A0A5K7YMB1_9BACT</name>
<keyword evidence="6" id="KW-0283">Flagellar rotation</keyword>
<keyword evidence="3" id="KW-0813">Transport</keyword>
<dbReference type="GO" id="GO:0071978">
    <property type="term" value="P:bacterial-type flagellum-dependent swarming motility"/>
    <property type="evidence" value="ECO:0007669"/>
    <property type="project" value="InterPro"/>
</dbReference>
<dbReference type="Pfam" id="PF01618">
    <property type="entry name" value="MotA_ExbB"/>
    <property type="match status" value="1"/>
</dbReference>
<gene>
    <name evidence="11" type="primary">motA-2</name>
    <name evidence="11" type="ORF">DSCA_34550</name>
</gene>
<feature type="transmembrane region" description="Helical" evidence="9">
    <location>
        <begin position="173"/>
        <end position="195"/>
    </location>
</feature>
<evidence type="ECO:0000256" key="9">
    <source>
        <dbReference type="SAM" id="Phobius"/>
    </source>
</evidence>
<keyword evidence="4" id="KW-1003">Cell membrane</keyword>
<dbReference type="InterPro" id="IPR002898">
    <property type="entry name" value="MotA_ExbB_proton_chnl"/>
</dbReference>
<evidence type="ECO:0000256" key="8">
    <source>
        <dbReference type="ARBA" id="ARBA00023136"/>
    </source>
</evidence>
<sequence>MLVGTAVFFLFARNIMGDIPLMVNFKSGALVLLGTIVGGLLTFPVHTPGGFLSSLRGSLKPRSRNLEDLVQQIVALARLKRVAGLWEMNRKIDTVGHPVLRRGFQMILDNHDRQRVEMALKKEINLYLDHLQIQFNVVSRLARLAPVFGFVGTIIGLINVLNHIGSSEQIGQGMAAALLTTFYGLLFANFLFLPLAGRVAETIRRETMMLNVIFDGLVAVCDKRPPLEIAHHLKSYADADLSRMPSTSRPQRFRWHIRGRSAGQQEMVK</sequence>
<feature type="domain" description="MotA/TolQ/ExbB proton channel" evidence="10">
    <location>
        <begin position="94"/>
        <end position="209"/>
    </location>
</feature>
<evidence type="ECO:0000256" key="5">
    <source>
        <dbReference type="ARBA" id="ARBA00022692"/>
    </source>
</evidence>
<evidence type="ECO:0000256" key="7">
    <source>
        <dbReference type="ARBA" id="ARBA00022989"/>
    </source>
</evidence>
<feature type="transmembrane region" description="Helical" evidence="9">
    <location>
        <begin position="141"/>
        <end position="161"/>
    </location>
</feature>
<dbReference type="GO" id="GO:0006935">
    <property type="term" value="P:chemotaxis"/>
    <property type="evidence" value="ECO:0007669"/>
    <property type="project" value="InterPro"/>
</dbReference>
<evidence type="ECO:0000256" key="2">
    <source>
        <dbReference type="ARBA" id="ARBA00008038"/>
    </source>
</evidence>
<comment type="subcellular location">
    <subcellularLocation>
        <location evidence="1">Cell membrane</location>
        <topology evidence="1">Multi-pass membrane protein</topology>
    </subcellularLocation>
</comment>
<feature type="transmembrane region" description="Helical" evidence="9">
    <location>
        <begin position="27"/>
        <end position="52"/>
    </location>
</feature>
<evidence type="ECO:0000256" key="4">
    <source>
        <dbReference type="ARBA" id="ARBA00022475"/>
    </source>
</evidence>
<keyword evidence="12" id="KW-1185">Reference proteome</keyword>
<accession>A0A5K7YMB1</accession>
<proteinExistence type="inferred from homology"/>